<dbReference type="AlphaFoldDB" id="A0A151IDT1"/>
<keyword evidence="2" id="KW-1185">Reference proteome</keyword>
<gene>
    <name evidence="1" type="ORF">ALC62_10469</name>
</gene>
<evidence type="ECO:0000313" key="2">
    <source>
        <dbReference type="Proteomes" id="UP000078542"/>
    </source>
</evidence>
<evidence type="ECO:0008006" key="3">
    <source>
        <dbReference type="Google" id="ProtNLM"/>
    </source>
</evidence>
<name>A0A151IDT1_9HYME</name>
<protein>
    <recommendedName>
        <fullName evidence="3">Tyr recombinase domain-containing protein</fullName>
    </recommendedName>
</protein>
<dbReference type="STRING" id="456900.A0A151IDT1"/>
<proteinExistence type="predicted"/>
<reference evidence="1 2" key="1">
    <citation type="submission" date="2016-03" db="EMBL/GenBank/DDBJ databases">
        <title>Cyphomyrmex costatus WGS genome.</title>
        <authorList>
            <person name="Nygaard S."/>
            <person name="Hu H."/>
            <person name="Boomsma J."/>
            <person name="Zhang G."/>
        </authorList>
    </citation>
    <scope>NUCLEOTIDE SEQUENCE [LARGE SCALE GENOMIC DNA]</scope>
    <source>
        <strain evidence="1">MS0001</strain>
        <tissue evidence="1">Whole body</tissue>
    </source>
</reference>
<accession>A0A151IDT1</accession>
<evidence type="ECO:0000313" key="1">
    <source>
        <dbReference type="EMBL" id="KYM98810.1"/>
    </source>
</evidence>
<organism evidence="1 2">
    <name type="scientific">Cyphomyrmex costatus</name>
    <dbReference type="NCBI Taxonomy" id="456900"/>
    <lineage>
        <taxon>Eukaryota</taxon>
        <taxon>Metazoa</taxon>
        <taxon>Ecdysozoa</taxon>
        <taxon>Arthropoda</taxon>
        <taxon>Hexapoda</taxon>
        <taxon>Insecta</taxon>
        <taxon>Pterygota</taxon>
        <taxon>Neoptera</taxon>
        <taxon>Endopterygota</taxon>
        <taxon>Hymenoptera</taxon>
        <taxon>Apocrita</taxon>
        <taxon>Aculeata</taxon>
        <taxon>Formicoidea</taxon>
        <taxon>Formicidae</taxon>
        <taxon>Myrmicinae</taxon>
        <taxon>Cyphomyrmex</taxon>
    </lineage>
</organism>
<dbReference type="Proteomes" id="UP000078542">
    <property type="component" value="Unassembled WGS sequence"/>
</dbReference>
<dbReference type="EMBL" id="KQ977917">
    <property type="protein sequence ID" value="KYM98810.1"/>
    <property type="molecule type" value="Genomic_DNA"/>
</dbReference>
<sequence length="81" mass="9053">MDIAFRISPKNFVVLLALITAQRMQTFAAMQLSNITFSDSLILKIPARLKTSGKGNCQPLFSFKPFADKPELNFYLSVALL</sequence>